<reference evidence="20" key="1">
    <citation type="submission" date="2017-09" db="EMBL/GenBank/DDBJ databases">
        <title>Depth-based differentiation of microbial function through sediment-hosted aquifers and enrichment of novel symbionts in the deep terrestrial subsurface.</title>
        <authorList>
            <person name="Probst A.J."/>
            <person name="Ladd B."/>
            <person name="Jarett J.K."/>
            <person name="Geller-Mcgrath D.E."/>
            <person name="Sieber C.M.K."/>
            <person name="Emerson J.B."/>
            <person name="Anantharaman K."/>
            <person name="Thomas B.C."/>
            <person name="Malmstrom R."/>
            <person name="Stieglmeier M."/>
            <person name="Klingl A."/>
            <person name="Woyke T."/>
            <person name="Ryan C.M."/>
            <person name="Banfield J.F."/>
        </authorList>
    </citation>
    <scope>NUCLEOTIDE SEQUENCE [LARGE SCALE GENOMIC DNA]</scope>
</reference>
<feature type="domain" description="Pyruvate phosphate dikinase AMP/ATP-binding" evidence="17">
    <location>
        <begin position="18"/>
        <end position="330"/>
    </location>
</feature>
<dbReference type="AlphaFoldDB" id="A0A2M7ASU2"/>
<evidence type="ECO:0000256" key="4">
    <source>
        <dbReference type="ARBA" id="ARBA00007837"/>
    </source>
</evidence>
<dbReference type="InterPro" id="IPR002192">
    <property type="entry name" value="PPDK_AMP/ATP-bd"/>
</dbReference>
<dbReference type="EMBL" id="PEWA01000012">
    <property type="protein sequence ID" value="PIU73696.1"/>
    <property type="molecule type" value="Genomic_DNA"/>
</dbReference>
<dbReference type="Gene3D" id="3.50.30.10">
    <property type="entry name" value="Phosphohistidine domain"/>
    <property type="match status" value="1"/>
</dbReference>
<protein>
    <recommendedName>
        <fullName evidence="6 15">Phosphoenolpyruvate synthase</fullName>
        <shortName evidence="15">PEP synthase</shortName>
        <ecNumber evidence="5 15">2.7.9.2</ecNumber>
    </recommendedName>
    <alternativeName>
        <fullName evidence="13 15">Pyruvate, water dikinase</fullName>
    </alternativeName>
</protein>
<evidence type="ECO:0000256" key="11">
    <source>
        <dbReference type="ARBA" id="ARBA00022840"/>
    </source>
</evidence>
<evidence type="ECO:0000256" key="1">
    <source>
        <dbReference type="ARBA" id="ARBA00001946"/>
    </source>
</evidence>
<evidence type="ECO:0000256" key="9">
    <source>
        <dbReference type="ARBA" id="ARBA00022741"/>
    </source>
</evidence>
<evidence type="ECO:0000259" key="17">
    <source>
        <dbReference type="Pfam" id="PF01326"/>
    </source>
</evidence>
<keyword evidence="12 15" id="KW-0460">Magnesium</keyword>
<dbReference type="NCBIfam" id="NF005057">
    <property type="entry name" value="PRK06464.1"/>
    <property type="match status" value="1"/>
</dbReference>
<dbReference type="PANTHER" id="PTHR43030:SF1">
    <property type="entry name" value="PHOSPHOENOLPYRUVATE SYNTHASE"/>
    <property type="match status" value="1"/>
</dbReference>
<evidence type="ECO:0000256" key="2">
    <source>
        <dbReference type="ARBA" id="ARBA00002988"/>
    </source>
</evidence>
<dbReference type="InterPro" id="IPR018274">
    <property type="entry name" value="PEP_util_AS"/>
</dbReference>
<feature type="domain" description="PEP-utilising enzyme mobile" evidence="16">
    <location>
        <begin position="366"/>
        <end position="435"/>
    </location>
</feature>
<dbReference type="UniPathway" id="UPA00138"/>
<dbReference type="InterPro" id="IPR040442">
    <property type="entry name" value="Pyrv_kinase-like_dom_sf"/>
</dbReference>
<dbReference type="EC" id="2.7.9.2" evidence="5 15"/>
<feature type="domain" description="PEP-utilising enzyme C-terminal" evidence="18">
    <location>
        <begin position="460"/>
        <end position="745"/>
    </location>
</feature>
<comment type="cofactor">
    <cofactor evidence="1 15">
        <name>Mg(2+)</name>
        <dbReference type="ChEBI" id="CHEBI:18420"/>
    </cofactor>
</comment>
<dbReference type="Pfam" id="PF02896">
    <property type="entry name" value="PEP-utilizers_C"/>
    <property type="match status" value="1"/>
</dbReference>
<dbReference type="PIRSF" id="PIRSF000854">
    <property type="entry name" value="PEP_synthase"/>
    <property type="match status" value="1"/>
</dbReference>
<gene>
    <name evidence="19" type="ORF">COS78_00835</name>
</gene>
<keyword evidence="9 15" id="KW-0547">Nucleotide-binding</keyword>
<dbReference type="GO" id="GO:0008986">
    <property type="term" value="F:pyruvate, water dikinase activity"/>
    <property type="evidence" value="ECO:0007669"/>
    <property type="project" value="UniProtKB-EC"/>
</dbReference>
<keyword evidence="11 15" id="KW-0067">ATP-binding</keyword>
<dbReference type="FunFam" id="3.30.1490.20:FF:000010">
    <property type="entry name" value="Phosphoenolpyruvate synthase"/>
    <property type="match status" value="1"/>
</dbReference>
<evidence type="ECO:0000256" key="7">
    <source>
        <dbReference type="ARBA" id="ARBA00022679"/>
    </source>
</evidence>
<evidence type="ECO:0000259" key="18">
    <source>
        <dbReference type="Pfam" id="PF02896"/>
    </source>
</evidence>
<evidence type="ECO:0000256" key="8">
    <source>
        <dbReference type="ARBA" id="ARBA00022723"/>
    </source>
</evidence>
<name>A0A2M7ASU2_9BACT</name>
<evidence type="ECO:0000256" key="6">
    <source>
        <dbReference type="ARBA" id="ARBA00021623"/>
    </source>
</evidence>
<dbReference type="PROSITE" id="PS00370">
    <property type="entry name" value="PEP_ENZYMES_PHOS_SITE"/>
    <property type="match status" value="1"/>
</dbReference>
<comment type="pathway">
    <text evidence="3 15">Carbohydrate biosynthesis; gluconeogenesis.</text>
</comment>
<dbReference type="SUPFAM" id="SSF52009">
    <property type="entry name" value="Phosphohistidine domain"/>
    <property type="match status" value="1"/>
</dbReference>
<comment type="caution">
    <text evidence="19">The sequence shown here is derived from an EMBL/GenBank/DDBJ whole genome shotgun (WGS) entry which is preliminary data.</text>
</comment>
<dbReference type="GO" id="GO:0005524">
    <property type="term" value="F:ATP binding"/>
    <property type="evidence" value="ECO:0007669"/>
    <property type="project" value="UniProtKB-KW"/>
</dbReference>
<dbReference type="InterPro" id="IPR006319">
    <property type="entry name" value="PEP_synth"/>
</dbReference>
<dbReference type="InterPro" id="IPR036637">
    <property type="entry name" value="Phosphohistidine_dom_sf"/>
</dbReference>
<evidence type="ECO:0000259" key="16">
    <source>
        <dbReference type="Pfam" id="PF00391"/>
    </source>
</evidence>
<evidence type="ECO:0000256" key="14">
    <source>
        <dbReference type="ARBA" id="ARBA00047700"/>
    </source>
</evidence>
<dbReference type="Gene3D" id="3.30.470.20">
    <property type="entry name" value="ATP-grasp fold, B domain"/>
    <property type="match status" value="1"/>
</dbReference>
<dbReference type="InterPro" id="IPR013815">
    <property type="entry name" value="ATP_grasp_subdomain_1"/>
</dbReference>
<evidence type="ECO:0000256" key="10">
    <source>
        <dbReference type="ARBA" id="ARBA00022777"/>
    </source>
</evidence>
<comment type="function">
    <text evidence="2 15">Catalyzes the phosphorylation of pyruvate to phosphoenolpyruvate.</text>
</comment>
<sequence length="762" mass="84679">MKTPALIWFKDIKFEDVATVGGKGANLGEMYSLGIPVPNGFVVTARTYFNFIEKNNLKPQIKNILDSANVDHPDELLSASKKIKAIIKKAPIPDTVAIEIMSAYKKLGSFGGLKDLPVAVRSSATAEDSIDASFAGQQETFLNVIGESNVLNRVRDCWASLFTPRSIFYRVKKKFDHFQVGVAVPVQKMVQSDISGIMFTVNPVSNTKNEIVIETIWGLGEYIVQGITTPDQHIINKSTWEIQYKNSTPQDRQLVKSENETHEAEVPKYKQNKFKINDETAIKIARIGQKLHNHYGKAQDIEFAIAKGKLFIVQTRPITTLASGDNQKSIEVSEAPFLLGEAASPGFAAGPVILIKSPKEISRVVPGQIMVISMTTPDFVPAMKKVSGIITDKGGQTSHAAIVSRELGVPCVVGTKTATKEFKEGDIVTLDGASGRIWKGDQTPTFPQLKNIPSVDKNLKTATKLYVNLGEPELAKDISQKNVDGVGLLRAEFMMANIGTHPKRMISEGREKEYIETLAKGITEFCKNFNPRPVIYRATDFKTNEYRYLRFGKLYEPEEPNPLLGFRGAIRYINSPDVFQMELEAIKTVRNRFNLKNLWLMIPFCRTPNELFEVKKIVSGVGLMRSPSFKLFMMAEIPSNVILLDKFIDVGIDGISIGSNDLTMLTLGLDRDNSEVAKGFSEMDPSILWSLKRLVTKAKKRGILVSICGQAPSNYPELVEKLVKWGVSSISVSPDAITRTREIISWAEKRKILSPRRRGSTL</sequence>
<comment type="similarity">
    <text evidence="4 15">Belongs to the PEP-utilizing enzyme family.</text>
</comment>
<dbReference type="InterPro" id="IPR015813">
    <property type="entry name" value="Pyrv/PenolPyrv_kinase-like_dom"/>
</dbReference>
<dbReference type="Gene3D" id="3.30.1490.20">
    <property type="entry name" value="ATP-grasp fold, A domain"/>
    <property type="match status" value="1"/>
</dbReference>
<evidence type="ECO:0000256" key="12">
    <source>
        <dbReference type="ARBA" id="ARBA00022842"/>
    </source>
</evidence>
<evidence type="ECO:0000313" key="19">
    <source>
        <dbReference type="EMBL" id="PIU73696.1"/>
    </source>
</evidence>
<keyword evidence="7 15" id="KW-0808">Transferase</keyword>
<evidence type="ECO:0000256" key="13">
    <source>
        <dbReference type="ARBA" id="ARBA00033470"/>
    </source>
</evidence>
<organism evidence="19 20">
    <name type="scientific">Candidatus Shapirobacteria bacterium CG06_land_8_20_14_3_00_40_12</name>
    <dbReference type="NCBI Taxonomy" id="1974881"/>
    <lineage>
        <taxon>Bacteria</taxon>
        <taxon>Candidatus Shapironibacteriota</taxon>
    </lineage>
</organism>
<dbReference type="PANTHER" id="PTHR43030">
    <property type="entry name" value="PHOSPHOENOLPYRUVATE SYNTHASE"/>
    <property type="match status" value="1"/>
</dbReference>
<dbReference type="GO" id="GO:0046872">
    <property type="term" value="F:metal ion binding"/>
    <property type="evidence" value="ECO:0007669"/>
    <property type="project" value="UniProtKB-KW"/>
</dbReference>
<keyword evidence="10 15" id="KW-0418">Kinase</keyword>
<proteinExistence type="inferred from homology"/>
<keyword evidence="19" id="KW-0670">Pyruvate</keyword>
<dbReference type="Pfam" id="PF00391">
    <property type="entry name" value="PEP-utilizers"/>
    <property type="match status" value="1"/>
</dbReference>
<evidence type="ECO:0000256" key="5">
    <source>
        <dbReference type="ARBA" id="ARBA00011996"/>
    </source>
</evidence>
<dbReference type="InterPro" id="IPR000121">
    <property type="entry name" value="PEP_util_C"/>
</dbReference>
<dbReference type="SUPFAM" id="SSF56059">
    <property type="entry name" value="Glutathione synthetase ATP-binding domain-like"/>
    <property type="match status" value="1"/>
</dbReference>
<dbReference type="Gene3D" id="3.20.20.60">
    <property type="entry name" value="Phosphoenolpyruvate-binding domains"/>
    <property type="match status" value="1"/>
</dbReference>
<evidence type="ECO:0000256" key="3">
    <source>
        <dbReference type="ARBA" id="ARBA00004742"/>
    </source>
</evidence>
<dbReference type="GO" id="GO:0006094">
    <property type="term" value="P:gluconeogenesis"/>
    <property type="evidence" value="ECO:0007669"/>
    <property type="project" value="UniProtKB-UniPathway"/>
</dbReference>
<accession>A0A2M7ASU2</accession>
<dbReference type="SUPFAM" id="SSF51621">
    <property type="entry name" value="Phosphoenolpyruvate/pyruvate domain"/>
    <property type="match status" value="1"/>
</dbReference>
<dbReference type="NCBIfam" id="TIGR01418">
    <property type="entry name" value="PEP_synth"/>
    <property type="match status" value="1"/>
</dbReference>
<dbReference type="Pfam" id="PF01326">
    <property type="entry name" value="PPDK_N"/>
    <property type="match status" value="1"/>
</dbReference>
<evidence type="ECO:0000313" key="20">
    <source>
        <dbReference type="Proteomes" id="UP000231407"/>
    </source>
</evidence>
<keyword evidence="8 15" id="KW-0479">Metal-binding</keyword>
<dbReference type="InterPro" id="IPR008279">
    <property type="entry name" value="PEP-util_enz_mobile_dom"/>
</dbReference>
<evidence type="ECO:0000256" key="15">
    <source>
        <dbReference type="PIRNR" id="PIRNR000854"/>
    </source>
</evidence>
<comment type="catalytic activity">
    <reaction evidence="14 15">
        <text>pyruvate + ATP + H2O = phosphoenolpyruvate + AMP + phosphate + 2 H(+)</text>
        <dbReference type="Rhea" id="RHEA:11364"/>
        <dbReference type="ChEBI" id="CHEBI:15361"/>
        <dbReference type="ChEBI" id="CHEBI:15377"/>
        <dbReference type="ChEBI" id="CHEBI:15378"/>
        <dbReference type="ChEBI" id="CHEBI:30616"/>
        <dbReference type="ChEBI" id="CHEBI:43474"/>
        <dbReference type="ChEBI" id="CHEBI:58702"/>
        <dbReference type="ChEBI" id="CHEBI:456215"/>
        <dbReference type="EC" id="2.7.9.2"/>
    </reaction>
</comment>
<dbReference type="Proteomes" id="UP000231407">
    <property type="component" value="Unassembled WGS sequence"/>
</dbReference>